<dbReference type="SUPFAM" id="SSF55729">
    <property type="entry name" value="Acyl-CoA N-acyltransferases (Nat)"/>
    <property type="match status" value="1"/>
</dbReference>
<accession>A0A0C2BUL3</accession>
<dbReference type="Gene3D" id="3.40.630.30">
    <property type="match status" value="1"/>
</dbReference>
<evidence type="ECO:0000256" key="2">
    <source>
        <dbReference type="ARBA" id="ARBA00023315"/>
    </source>
</evidence>
<dbReference type="PANTHER" id="PTHR10545:SF42">
    <property type="entry name" value="ACETYLTRANSFERASE"/>
    <property type="match status" value="1"/>
</dbReference>
<dbReference type="GO" id="GO:0008080">
    <property type="term" value="F:N-acetyltransferase activity"/>
    <property type="evidence" value="ECO:0007669"/>
    <property type="project" value="TreeGrafter"/>
</dbReference>
<gene>
    <name evidence="4" type="ORF">TSA66_13540</name>
</gene>
<dbReference type="CDD" id="cd04301">
    <property type="entry name" value="NAT_SF"/>
    <property type="match status" value="1"/>
</dbReference>
<keyword evidence="1 4" id="KW-0808">Transferase</keyword>
<dbReference type="InterPro" id="IPR016181">
    <property type="entry name" value="Acyl_CoA_acyltransferase"/>
</dbReference>
<organism evidence="4 5">
    <name type="scientific">Noviherbaspirillum autotrophicum</name>
    <dbReference type="NCBI Taxonomy" id="709839"/>
    <lineage>
        <taxon>Bacteria</taxon>
        <taxon>Pseudomonadati</taxon>
        <taxon>Pseudomonadota</taxon>
        <taxon>Betaproteobacteria</taxon>
        <taxon>Burkholderiales</taxon>
        <taxon>Oxalobacteraceae</taxon>
        <taxon>Noviherbaspirillum</taxon>
    </lineage>
</organism>
<dbReference type="InterPro" id="IPR000182">
    <property type="entry name" value="GNAT_dom"/>
</dbReference>
<dbReference type="PROSITE" id="PS51186">
    <property type="entry name" value="GNAT"/>
    <property type="match status" value="1"/>
</dbReference>
<protein>
    <submittedName>
        <fullName evidence="4">GNAT family acetyltransferase</fullName>
    </submittedName>
</protein>
<evidence type="ECO:0000259" key="3">
    <source>
        <dbReference type="PROSITE" id="PS51186"/>
    </source>
</evidence>
<dbReference type="Pfam" id="PF00583">
    <property type="entry name" value="Acetyltransf_1"/>
    <property type="match status" value="1"/>
</dbReference>
<dbReference type="OrthoDB" id="5295305at2"/>
<reference evidence="4 5" key="1">
    <citation type="submission" date="2014-12" db="EMBL/GenBank/DDBJ databases">
        <title>Denitrispirillum autotrophicum gen. nov., sp. nov., Denitrifying, Facultatively Autotrophic Bacteria Isolated from Rice Paddy Soil.</title>
        <authorList>
            <person name="Ishii S."/>
            <person name="Ashida N."/>
            <person name="Ohno H."/>
            <person name="Otsuka S."/>
            <person name="Yokota A."/>
            <person name="Senoo K."/>
        </authorList>
    </citation>
    <scope>NUCLEOTIDE SEQUENCE [LARGE SCALE GENOMIC DNA]</scope>
    <source>
        <strain evidence="4 5">TSA66</strain>
    </source>
</reference>
<dbReference type="STRING" id="709839.TSA66_13540"/>
<dbReference type="EMBL" id="JWJG01000028">
    <property type="protein sequence ID" value="KIF83724.1"/>
    <property type="molecule type" value="Genomic_DNA"/>
</dbReference>
<comment type="caution">
    <text evidence="4">The sequence shown here is derived from an EMBL/GenBank/DDBJ whole genome shotgun (WGS) entry which is preliminary data.</text>
</comment>
<keyword evidence="5" id="KW-1185">Reference proteome</keyword>
<evidence type="ECO:0000313" key="4">
    <source>
        <dbReference type="EMBL" id="KIF83724.1"/>
    </source>
</evidence>
<dbReference type="Proteomes" id="UP000031572">
    <property type="component" value="Unassembled WGS sequence"/>
</dbReference>
<evidence type="ECO:0000256" key="1">
    <source>
        <dbReference type="ARBA" id="ARBA00022679"/>
    </source>
</evidence>
<feature type="domain" description="N-acetyltransferase" evidence="3">
    <location>
        <begin position="1"/>
        <end position="146"/>
    </location>
</feature>
<sequence length="146" mass="17173">MLIRPVQEEDFNEWLPLWVGYQEFYQVAIPEDVTMRTWERFLDPHEPMHCEVAVQGEQLVGMVHYIFHRSCWTKGDYCYLQDLYVPSEMRGHGVARALIERVYAQATAAGSSRVWWLTHESNETAIALYDRIADKSGFIQYRKLLA</sequence>
<proteinExistence type="predicted"/>
<dbReference type="AlphaFoldDB" id="A0A0C2BUL3"/>
<name>A0A0C2BUL3_9BURK</name>
<dbReference type="InterPro" id="IPR051016">
    <property type="entry name" value="Diverse_Substrate_AcTransf"/>
</dbReference>
<dbReference type="PANTHER" id="PTHR10545">
    <property type="entry name" value="DIAMINE N-ACETYLTRANSFERASE"/>
    <property type="match status" value="1"/>
</dbReference>
<keyword evidence="2" id="KW-0012">Acyltransferase</keyword>
<evidence type="ECO:0000313" key="5">
    <source>
        <dbReference type="Proteomes" id="UP000031572"/>
    </source>
</evidence>